<evidence type="ECO:0000313" key="2">
    <source>
        <dbReference type="Proteomes" id="UP000055048"/>
    </source>
</evidence>
<name>A0A0V0TI86_9BILA</name>
<reference evidence="1 2" key="1">
    <citation type="submission" date="2015-01" db="EMBL/GenBank/DDBJ databases">
        <title>Evolution of Trichinella species and genotypes.</title>
        <authorList>
            <person name="Korhonen P.K."/>
            <person name="Edoardo P."/>
            <person name="Giuseppe L.R."/>
            <person name="Gasser R.B."/>
        </authorList>
    </citation>
    <scope>NUCLEOTIDE SEQUENCE [LARGE SCALE GENOMIC DNA]</scope>
    <source>
        <strain evidence="1">ISS417</strain>
    </source>
</reference>
<dbReference type="Proteomes" id="UP000055048">
    <property type="component" value="Unassembled WGS sequence"/>
</dbReference>
<proteinExistence type="predicted"/>
<accession>A0A0V0TI86</accession>
<sequence length="141" mass="15797">MLLHLSLISFCPAPFPFIGLILSSRLTAFLPLELSNAHILFSLTPRMSWSLAICIWTTSPTVGNVCFDNDTSRPPYDSSISSTLCVAHDRSMRLCYRAGQCKTTLAYDEPPNRWRYPSLSTWTGVVTTEWFPVGSHGCHQI</sequence>
<keyword evidence="2" id="KW-1185">Reference proteome</keyword>
<protein>
    <submittedName>
        <fullName evidence="1">Uncharacterized protein</fullName>
    </submittedName>
</protein>
<dbReference type="OrthoDB" id="10371741at2759"/>
<dbReference type="AlphaFoldDB" id="A0A0V0TI86"/>
<evidence type="ECO:0000313" key="1">
    <source>
        <dbReference type="EMBL" id="KRX38227.1"/>
    </source>
</evidence>
<organism evidence="1 2">
    <name type="scientific">Trichinella murrelli</name>
    <dbReference type="NCBI Taxonomy" id="144512"/>
    <lineage>
        <taxon>Eukaryota</taxon>
        <taxon>Metazoa</taxon>
        <taxon>Ecdysozoa</taxon>
        <taxon>Nematoda</taxon>
        <taxon>Enoplea</taxon>
        <taxon>Dorylaimia</taxon>
        <taxon>Trichinellida</taxon>
        <taxon>Trichinellidae</taxon>
        <taxon>Trichinella</taxon>
    </lineage>
</organism>
<comment type="caution">
    <text evidence="1">The sequence shown here is derived from an EMBL/GenBank/DDBJ whole genome shotgun (WGS) entry which is preliminary data.</text>
</comment>
<gene>
    <name evidence="1" type="ORF">T05_9584</name>
</gene>
<dbReference type="EMBL" id="JYDJ01000276">
    <property type="protein sequence ID" value="KRX38227.1"/>
    <property type="molecule type" value="Genomic_DNA"/>
</dbReference>